<comment type="caution">
    <text evidence="2">The sequence shown here is derived from an EMBL/GenBank/DDBJ whole genome shotgun (WGS) entry which is preliminary data.</text>
</comment>
<reference evidence="3" key="2">
    <citation type="submission" date="2013-04" db="EMBL/GenBank/DDBJ databases">
        <title>Genomic mechanisms accounting for the adaptation to parasitism in nematode-trapping fungi.</title>
        <authorList>
            <person name="Ahren D.G."/>
        </authorList>
    </citation>
    <scope>NUCLEOTIDE SEQUENCE [LARGE SCALE GENOMIC DNA]</scope>
    <source>
        <strain evidence="3">CBS 200.50</strain>
    </source>
</reference>
<sequence length="460" mass="52259">MDAPRPITPATPADCYSNKLGLLFNSVAFDDFNPAELSPVILPGAFDYTFEAEGEGEAMLDNAVSAVTEIEELVGKGKARAIEDEEEQSGPVVREIRWSRSPPPLRKLRFETPKAGGTIHTEETEQNETQVGVATEELKPADDRTKQKAAQERARMMHELTILEGIYRTINLHARSAAASGLYLSDPYFGEMDTDPANWWYLNFRNKYLNNFFGLPSPWLGYPHSIKTLQTEPYPVIQRPPPTFRVRPPLPHHPNPGSNGTNASEESPLDEFLFSIPPEIFNMAQLRKNRPGTMRPWDYPIVMRDLAYAFLPTLVKTQIIKKMNEVQIASMRTHGITPLADRIESLEYDARDFERNQQWDHALNVRMCVEDYRFGRIGMPIQGTCYMYHEGELVAMVHGQGIDNFLISFLPQTQGPLWREDGNQTPRNRDGYRNVVRAILMAQQQQQAAYYPLSSSYYGG</sequence>
<reference evidence="2 3" key="1">
    <citation type="journal article" date="2013" name="PLoS Genet.">
        <title>Genomic mechanisms accounting for the adaptation to parasitism in nematode-trapping fungi.</title>
        <authorList>
            <person name="Meerupati T."/>
            <person name="Andersson K.M."/>
            <person name="Friman E."/>
            <person name="Kumar D."/>
            <person name="Tunlid A."/>
            <person name="Ahren D."/>
        </authorList>
    </citation>
    <scope>NUCLEOTIDE SEQUENCE [LARGE SCALE GENOMIC DNA]</scope>
    <source>
        <strain evidence="2 3">CBS 200.50</strain>
    </source>
</reference>
<organism evidence="2 3">
    <name type="scientific">Dactylellina haptotyla (strain CBS 200.50)</name>
    <name type="common">Nematode-trapping fungus</name>
    <name type="synonym">Monacrosporium haptotylum</name>
    <dbReference type="NCBI Taxonomy" id="1284197"/>
    <lineage>
        <taxon>Eukaryota</taxon>
        <taxon>Fungi</taxon>
        <taxon>Dikarya</taxon>
        <taxon>Ascomycota</taxon>
        <taxon>Pezizomycotina</taxon>
        <taxon>Orbiliomycetes</taxon>
        <taxon>Orbiliales</taxon>
        <taxon>Orbiliaceae</taxon>
        <taxon>Dactylellina</taxon>
    </lineage>
</organism>
<evidence type="ECO:0000313" key="3">
    <source>
        <dbReference type="Proteomes" id="UP000015100"/>
    </source>
</evidence>
<feature type="region of interest" description="Disordered" evidence="1">
    <location>
        <begin position="244"/>
        <end position="266"/>
    </location>
</feature>
<evidence type="ECO:0000256" key="1">
    <source>
        <dbReference type="SAM" id="MobiDB-lite"/>
    </source>
</evidence>
<protein>
    <submittedName>
        <fullName evidence="2">Uncharacterized protein</fullName>
    </submittedName>
</protein>
<gene>
    <name evidence="2" type="ORF">H072_6072</name>
</gene>
<dbReference type="HOGENOM" id="CLU_594498_0_0_1"/>
<accession>S8BL20</accession>
<proteinExistence type="predicted"/>
<dbReference type="OrthoDB" id="5338872at2759"/>
<dbReference type="EMBL" id="AQGS01000435">
    <property type="protein sequence ID" value="EPS40103.1"/>
    <property type="molecule type" value="Genomic_DNA"/>
</dbReference>
<dbReference type="Proteomes" id="UP000015100">
    <property type="component" value="Unassembled WGS sequence"/>
</dbReference>
<name>S8BL20_DACHA</name>
<evidence type="ECO:0000313" key="2">
    <source>
        <dbReference type="EMBL" id="EPS40103.1"/>
    </source>
</evidence>
<keyword evidence="3" id="KW-1185">Reference proteome</keyword>
<feature type="compositionally biased region" description="Pro residues" evidence="1">
    <location>
        <begin position="244"/>
        <end position="254"/>
    </location>
</feature>
<dbReference type="AlphaFoldDB" id="S8BL20"/>
<feature type="compositionally biased region" description="Polar residues" evidence="1">
    <location>
        <begin position="256"/>
        <end position="265"/>
    </location>
</feature>